<reference evidence="1" key="1">
    <citation type="submission" date="2020-09" db="EMBL/GenBank/DDBJ databases">
        <title>A novel bacterium of genus Hazenella, isolated from South China Sea.</title>
        <authorList>
            <person name="Huang H."/>
            <person name="Mo K."/>
            <person name="Hu Y."/>
        </authorList>
    </citation>
    <scope>NUCLEOTIDE SEQUENCE</scope>
    <source>
        <strain evidence="1">IB182357</strain>
    </source>
</reference>
<protein>
    <submittedName>
        <fullName evidence="1">Uncharacterized protein</fullName>
    </submittedName>
</protein>
<dbReference type="AlphaFoldDB" id="A0A926N6P5"/>
<sequence>MSRVEIIYVEYPDGSIPVYDLLKDIGIKAKRDPLFAELSKHVWDGFDTLELKGVPDWKADFSYDWMIESEQGWTVRVDPLVKRLNHAYPLFEMRVNEWREIGARKRMGYGFRVLFFTYNQDGTQYIFLVNGMVKQERSPAQFEKLIAEALHIYNQFLEDREAFLE</sequence>
<organism evidence="1 2">
    <name type="scientific">Polycladospora coralii</name>
    <dbReference type="NCBI Taxonomy" id="2771432"/>
    <lineage>
        <taxon>Bacteria</taxon>
        <taxon>Bacillati</taxon>
        <taxon>Bacillota</taxon>
        <taxon>Bacilli</taxon>
        <taxon>Bacillales</taxon>
        <taxon>Thermoactinomycetaceae</taxon>
        <taxon>Polycladospora</taxon>
    </lineage>
</organism>
<dbReference type="EMBL" id="JACXAH010000025">
    <property type="protein sequence ID" value="MBD1373399.1"/>
    <property type="molecule type" value="Genomic_DNA"/>
</dbReference>
<dbReference type="RefSeq" id="WP_191142495.1">
    <property type="nucleotide sequence ID" value="NZ_JACXAH010000025.1"/>
</dbReference>
<keyword evidence="2" id="KW-1185">Reference proteome</keyword>
<proteinExistence type="predicted"/>
<dbReference type="Proteomes" id="UP000661691">
    <property type="component" value="Unassembled WGS sequence"/>
</dbReference>
<gene>
    <name evidence="1" type="ORF">IC620_13675</name>
</gene>
<name>A0A926N6P5_9BACL</name>
<evidence type="ECO:0000313" key="1">
    <source>
        <dbReference type="EMBL" id="MBD1373399.1"/>
    </source>
</evidence>
<comment type="caution">
    <text evidence="1">The sequence shown here is derived from an EMBL/GenBank/DDBJ whole genome shotgun (WGS) entry which is preliminary data.</text>
</comment>
<accession>A0A926N6P5</accession>
<evidence type="ECO:0000313" key="2">
    <source>
        <dbReference type="Proteomes" id="UP000661691"/>
    </source>
</evidence>